<name>A0ABP8FZ43_9BACT</name>
<dbReference type="EMBL" id="BAABGX010000003">
    <property type="protein sequence ID" value="GAA4313985.1"/>
    <property type="molecule type" value="Genomic_DNA"/>
</dbReference>
<gene>
    <name evidence="5" type="ORF">GCM10023183_33990</name>
</gene>
<evidence type="ECO:0000256" key="3">
    <source>
        <dbReference type="ARBA" id="ARBA00022801"/>
    </source>
</evidence>
<evidence type="ECO:0000313" key="5">
    <source>
        <dbReference type="EMBL" id="GAA4313985.1"/>
    </source>
</evidence>
<dbReference type="InterPro" id="IPR013783">
    <property type="entry name" value="Ig-like_fold"/>
</dbReference>
<dbReference type="InterPro" id="IPR026444">
    <property type="entry name" value="Secre_tail"/>
</dbReference>
<comment type="similarity">
    <text evidence="1">Belongs to the EndA/NucM nuclease family.</text>
</comment>
<proteinExistence type="inferred from homology"/>
<dbReference type="InterPro" id="IPR007346">
    <property type="entry name" value="Endonuclease-I"/>
</dbReference>
<dbReference type="InterPro" id="IPR044925">
    <property type="entry name" value="His-Me_finger_sf"/>
</dbReference>
<dbReference type="Proteomes" id="UP001501844">
    <property type="component" value="Unassembled WGS sequence"/>
</dbReference>
<comment type="caution">
    <text evidence="5">The sequence shown here is derived from an EMBL/GenBank/DDBJ whole genome shotgun (WGS) entry which is preliminary data.</text>
</comment>
<protein>
    <recommendedName>
        <fullName evidence="4">Secretion system C-terminal sorting domain-containing protein</fullName>
    </recommendedName>
</protein>
<sequence length="783" mass="84237">MVSWSGLTAAIAQTAPPSNLSGAELKTWLRQNWYDGKRVVLDYSTARGKMYNYVDNYNNKVTCVYSGYQESNTYSETNTSPSLTALNCEHTVPQSWFNEVERMRTDIHHLFPTVVQWNSDRGSDPFAEIPDAQTQKWIRLLSSQTSIPTSNIDEYSEDTGTQFEPREDHKGNLARAVFYFYTMHEGQSFDAGKNTVSAVADMQTLYNWHLQDPADARELERNARVQRAQGNRNPYIDYPELVARAYGFATVACTPTTAASQPLITEAAPTSFKLSWTKGSGDRRLVVVREASAVNFAPSGAYTTGVNADFSLATDQGNGQKIVYNNTGNSVTVNGLSATKTYHVQIFEYCSSDNTYSTAPAPAAQVTLPGYSCAGVPTQNATGLATTSLTTTGFTLNMTAGNGDGRLVFLREAQAGTFTPQAGVTYTGANSNYSLATAQADGSRLVYAANGTQVSISGLKADTEYHLAVFESCSNGWQYATAPISLVVKTAPGAGGTLPTGVLARQTFEATATDGWEVLSGFSSSEVNTGTPNGQRVHGGLKSLQATTTLQEVIFKPVATTGYKDLVLELFNSSVSTTTGNGIEAGDYLEVYTTINGGTFSSTPDIKITGDANDNNARYGMDGTLLLQTVAGTPLVKTFTGSALPTIAKEAAPSRLLVQIPDGATSVQVKVLLKTNSDKEYLNIDDVTLYGNALTTTGLPKELEQQLQVYPNPSKGLVTLKVPTVLKVQSVQVVNAIGKMVHAVKEPVKGNALNVDLRHLPAGVYFLQVRTSQGTSSRRIMLN</sequence>
<dbReference type="SUPFAM" id="SSF54060">
    <property type="entry name" value="His-Me finger endonucleases"/>
    <property type="match status" value="1"/>
</dbReference>
<dbReference type="NCBIfam" id="TIGR04183">
    <property type="entry name" value="Por_Secre_tail"/>
    <property type="match status" value="1"/>
</dbReference>
<evidence type="ECO:0000256" key="1">
    <source>
        <dbReference type="ARBA" id="ARBA00006429"/>
    </source>
</evidence>
<dbReference type="Gene3D" id="2.60.40.10">
    <property type="entry name" value="Immunoglobulins"/>
    <property type="match status" value="1"/>
</dbReference>
<keyword evidence="6" id="KW-1185">Reference proteome</keyword>
<dbReference type="Pfam" id="PF04231">
    <property type="entry name" value="Endonuclease_1"/>
    <property type="match status" value="1"/>
</dbReference>
<evidence type="ECO:0000313" key="6">
    <source>
        <dbReference type="Proteomes" id="UP001501844"/>
    </source>
</evidence>
<evidence type="ECO:0000259" key="4">
    <source>
        <dbReference type="Pfam" id="PF18962"/>
    </source>
</evidence>
<keyword evidence="3" id="KW-0378">Hydrolase</keyword>
<dbReference type="Pfam" id="PF18962">
    <property type="entry name" value="Por_Secre_tail"/>
    <property type="match status" value="1"/>
</dbReference>
<organism evidence="5 6">
    <name type="scientific">Nibribacter koreensis</name>
    <dbReference type="NCBI Taxonomy" id="1084519"/>
    <lineage>
        <taxon>Bacteria</taxon>
        <taxon>Pseudomonadati</taxon>
        <taxon>Bacteroidota</taxon>
        <taxon>Cytophagia</taxon>
        <taxon>Cytophagales</taxon>
        <taxon>Hymenobacteraceae</taxon>
        <taxon>Nibribacter</taxon>
    </lineage>
</organism>
<accession>A0ABP8FZ43</accession>
<dbReference type="PANTHER" id="PTHR33607">
    <property type="entry name" value="ENDONUCLEASE-1"/>
    <property type="match status" value="1"/>
</dbReference>
<dbReference type="PANTHER" id="PTHR33607:SF2">
    <property type="entry name" value="ENDONUCLEASE-1"/>
    <property type="match status" value="1"/>
</dbReference>
<evidence type="ECO:0000256" key="2">
    <source>
        <dbReference type="ARBA" id="ARBA00022722"/>
    </source>
</evidence>
<feature type="domain" description="Secretion system C-terminal sorting" evidence="4">
    <location>
        <begin position="709"/>
        <end position="780"/>
    </location>
</feature>
<reference evidence="6" key="1">
    <citation type="journal article" date="2019" name="Int. J. Syst. Evol. Microbiol.">
        <title>The Global Catalogue of Microorganisms (GCM) 10K type strain sequencing project: providing services to taxonomists for standard genome sequencing and annotation.</title>
        <authorList>
            <consortium name="The Broad Institute Genomics Platform"/>
            <consortium name="The Broad Institute Genome Sequencing Center for Infectious Disease"/>
            <person name="Wu L."/>
            <person name="Ma J."/>
        </authorList>
    </citation>
    <scope>NUCLEOTIDE SEQUENCE [LARGE SCALE GENOMIC DNA]</scope>
    <source>
        <strain evidence="6">JCM 17917</strain>
    </source>
</reference>
<keyword evidence="2" id="KW-0540">Nuclease</keyword>